<feature type="transmembrane region" description="Helical" evidence="12">
    <location>
        <begin position="90"/>
        <end position="109"/>
    </location>
</feature>
<keyword evidence="3 12" id="KW-0444">Lipid biosynthesis</keyword>
<gene>
    <name evidence="14" type="ORF">QBC33DRAFT_114270</name>
</gene>
<dbReference type="AlphaFoldDB" id="A0AAJ0FL26"/>
<feature type="transmembrane region" description="Helical" evidence="12">
    <location>
        <begin position="266"/>
        <end position="287"/>
    </location>
</feature>
<feature type="transmembrane region" description="Helical" evidence="12">
    <location>
        <begin position="121"/>
        <end position="142"/>
    </location>
</feature>
<feature type="region of interest" description="Disordered" evidence="13">
    <location>
        <begin position="292"/>
        <end position="343"/>
    </location>
</feature>
<organism evidence="14 15">
    <name type="scientific">Phialemonium atrogriseum</name>
    <dbReference type="NCBI Taxonomy" id="1093897"/>
    <lineage>
        <taxon>Eukaryota</taxon>
        <taxon>Fungi</taxon>
        <taxon>Dikarya</taxon>
        <taxon>Ascomycota</taxon>
        <taxon>Pezizomycotina</taxon>
        <taxon>Sordariomycetes</taxon>
        <taxon>Sordariomycetidae</taxon>
        <taxon>Cephalothecales</taxon>
        <taxon>Cephalothecaceae</taxon>
        <taxon>Phialemonium</taxon>
    </lineage>
</organism>
<evidence type="ECO:0000256" key="1">
    <source>
        <dbReference type="ARBA" id="ARBA00004141"/>
    </source>
</evidence>
<dbReference type="RefSeq" id="XP_060282442.1">
    <property type="nucleotide sequence ID" value="XM_060421929.1"/>
</dbReference>
<dbReference type="PANTHER" id="PTHR11157:SF134">
    <property type="entry name" value="ELONGATION OF FATTY ACIDS PROTEIN 1-RELATED"/>
    <property type="match status" value="1"/>
</dbReference>
<evidence type="ECO:0000256" key="4">
    <source>
        <dbReference type="ARBA" id="ARBA00022679"/>
    </source>
</evidence>
<evidence type="ECO:0000256" key="2">
    <source>
        <dbReference type="ARBA" id="ARBA00007263"/>
    </source>
</evidence>
<evidence type="ECO:0000256" key="11">
    <source>
        <dbReference type="ARBA" id="ARBA00047375"/>
    </source>
</evidence>
<feature type="transmembrane region" description="Helical" evidence="12">
    <location>
        <begin position="228"/>
        <end position="246"/>
    </location>
</feature>
<comment type="caution">
    <text evidence="14">The sequence shown here is derived from an EMBL/GenBank/DDBJ whole genome shotgun (WGS) entry which is preliminary data.</text>
</comment>
<reference evidence="14" key="1">
    <citation type="submission" date="2023-06" db="EMBL/GenBank/DDBJ databases">
        <title>Genome-scale phylogeny and comparative genomics of the fungal order Sordariales.</title>
        <authorList>
            <consortium name="Lawrence Berkeley National Laboratory"/>
            <person name="Hensen N."/>
            <person name="Bonometti L."/>
            <person name="Westerberg I."/>
            <person name="Brannstrom I.O."/>
            <person name="Guillou S."/>
            <person name="Cros-Aarteil S."/>
            <person name="Calhoun S."/>
            <person name="Haridas S."/>
            <person name="Kuo A."/>
            <person name="Mondo S."/>
            <person name="Pangilinan J."/>
            <person name="Riley R."/>
            <person name="Labutti K."/>
            <person name="Andreopoulos B."/>
            <person name="Lipzen A."/>
            <person name="Chen C."/>
            <person name="Yanf M."/>
            <person name="Daum C."/>
            <person name="Ng V."/>
            <person name="Clum A."/>
            <person name="Steindorff A."/>
            <person name="Ohm R."/>
            <person name="Martin F."/>
            <person name="Silar P."/>
            <person name="Natvig D."/>
            <person name="Lalanne C."/>
            <person name="Gautier V."/>
            <person name="Ament-Velasquez S.L."/>
            <person name="Kruys A."/>
            <person name="Hutchinson M.I."/>
            <person name="Powell A.J."/>
            <person name="Barry K."/>
            <person name="Miller A.N."/>
            <person name="Grigoriev I.V."/>
            <person name="Debuchy R."/>
            <person name="Gladieux P."/>
            <person name="Thoren M.H."/>
            <person name="Johannesson H."/>
        </authorList>
    </citation>
    <scope>NUCLEOTIDE SEQUENCE</scope>
    <source>
        <strain evidence="14">8032-3</strain>
    </source>
</reference>
<dbReference type="GO" id="GO:0042761">
    <property type="term" value="P:very long-chain fatty acid biosynthetic process"/>
    <property type="evidence" value="ECO:0007669"/>
    <property type="project" value="TreeGrafter"/>
</dbReference>
<dbReference type="Proteomes" id="UP001244011">
    <property type="component" value="Unassembled WGS sequence"/>
</dbReference>
<dbReference type="GO" id="GO:0034625">
    <property type="term" value="P:fatty acid elongation, monounsaturated fatty acid"/>
    <property type="evidence" value="ECO:0007669"/>
    <property type="project" value="TreeGrafter"/>
</dbReference>
<keyword evidence="15" id="KW-1185">Reference proteome</keyword>
<evidence type="ECO:0000313" key="14">
    <source>
        <dbReference type="EMBL" id="KAK1766229.1"/>
    </source>
</evidence>
<evidence type="ECO:0000256" key="6">
    <source>
        <dbReference type="ARBA" id="ARBA00022832"/>
    </source>
</evidence>
<keyword evidence="8 12" id="KW-0443">Lipid metabolism</keyword>
<keyword evidence="7 12" id="KW-1133">Transmembrane helix</keyword>
<dbReference type="GO" id="GO:0009922">
    <property type="term" value="F:fatty acid elongase activity"/>
    <property type="evidence" value="ECO:0007669"/>
    <property type="project" value="UniProtKB-EC"/>
</dbReference>
<comment type="catalytic activity">
    <reaction evidence="11">
        <text>a very-long-chain acyl-CoA + malonyl-CoA + H(+) = a very-long-chain 3-oxoacyl-CoA + CO2 + CoA</text>
        <dbReference type="Rhea" id="RHEA:32727"/>
        <dbReference type="ChEBI" id="CHEBI:15378"/>
        <dbReference type="ChEBI" id="CHEBI:16526"/>
        <dbReference type="ChEBI" id="CHEBI:57287"/>
        <dbReference type="ChEBI" id="CHEBI:57384"/>
        <dbReference type="ChEBI" id="CHEBI:90725"/>
        <dbReference type="ChEBI" id="CHEBI:90736"/>
        <dbReference type="EC" id="2.3.1.199"/>
    </reaction>
</comment>
<evidence type="ECO:0000256" key="13">
    <source>
        <dbReference type="SAM" id="MobiDB-lite"/>
    </source>
</evidence>
<dbReference type="GeneID" id="85305116"/>
<name>A0AAJ0FL26_9PEZI</name>
<dbReference type="GO" id="GO:0030148">
    <property type="term" value="P:sphingolipid biosynthetic process"/>
    <property type="evidence" value="ECO:0007669"/>
    <property type="project" value="TreeGrafter"/>
</dbReference>
<evidence type="ECO:0000256" key="12">
    <source>
        <dbReference type="RuleBase" id="RU361115"/>
    </source>
</evidence>
<comment type="catalytic activity">
    <reaction evidence="12">
        <text>an acyl-CoA + malonyl-CoA + H(+) = a 3-oxoacyl-CoA + CO2 + CoA</text>
        <dbReference type="Rhea" id="RHEA:50252"/>
        <dbReference type="ChEBI" id="CHEBI:15378"/>
        <dbReference type="ChEBI" id="CHEBI:16526"/>
        <dbReference type="ChEBI" id="CHEBI:57287"/>
        <dbReference type="ChEBI" id="CHEBI:57384"/>
        <dbReference type="ChEBI" id="CHEBI:58342"/>
        <dbReference type="ChEBI" id="CHEBI:90726"/>
    </reaction>
    <physiologicalReaction direction="left-to-right" evidence="12">
        <dbReference type="Rhea" id="RHEA:50253"/>
    </physiologicalReaction>
</comment>
<keyword evidence="5 12" id="KW-0812">Transmembrane</keyword>
<accession>A0AAJ0FL26</accession>
<dbReference type="Pfam" id="PF01151">
    <property type="entry name" value="ELO"/>
    <property type="match status" value="1"/>
</dbReference>
<dbReference type="EC" id="2.3.1.-" evidence="12"/>
<keyword evidence="10 12" id="KW-0275">Fatty acid biosynthesis</keyword>
<evidence type="ECO:0000256" key="7">
    <source>
        <dbReference type="ARBA" id="ARBA00022989"/>
    </source>
</evidence>
<proteinExistence type="inferred from homology"/>
<feature type="compositionally biased region" description="Polar residues" evidence="13">
    <location>
        <begin position="321"/>
        <end position="331"/>
    </location>
</feature>
<protein>
    <recommendedName>
        <fullName evidence="12">Elongation of fatty acids protein</fullName>
        <ecNumber evidence="12">2.3.1.-</ecNumber>
    </recommendedName>
</protein>
<keyword evidence="6 12" id="KW-0276">Fatty acid metabolism</keyword>
<evidence type="ECO:0000313" key="15">
    <source>
        <dbReference type="Proteomes" id="UP001244011"/>
    </source>
</evidence>
<comment type="subcellular location">
    <subcellularLocation>
        <location evidence="1">Membrane</location>
        <topology evidence="1">Multi-pass membrane protein</topology>
    </subcellularLocation>
</comment>
<dbReference type="EMBL" id="MU839012">
    <property type="protein sequence ID" value="KAK1766229.1"/>
    <property type="molecule type" value="Genomic_DNA"/>
</dbReference>
<evidence type="ECO:0000256" key="8">
    <source>
        <dbReference type="ARBA" id="ARBA00023098"/>
    </source>
</evidence>
<feature type="transmembrane region" description="Helical" evidence="12">
    <location>
        <begin position="189"/>
        <end position="208"/>
    </location>
</feature>
<dbReference type="GO" id="GO:0034626">
    <property type="term" value="P:fatty acid elongation, polyunsaturated fatty acid"/>
    <property type="evidence" value="ECO:0007669"/>
    <property type="project" value="TreeGrafter"/>
</dbReference>
<dbReference type="GO" id="GO:0005789">
    <property type="term" value="C:endoplasmic reticulum membrane"/>
    <property type="evidence" value="ECO:0007669"/>
    <property type="project" value="TreeGrafter"/>
</dbReference>
<dbReference type="InterPro" id="IPR002076">
    <property type="entry name" value="ELO_fam"/>
</dbReference>
<dbReference type="PANTHER" id="PTHR11157">
    <property type="entry name" value="FATTY ACID ACYL TRANSFERASE-RELATED"/>
    <property type="match status" value="1"/>
</dbReference>
<evidence type="ECO:0000256" key="3">
    <source>
        <dbReference type="ARBA" id="ARBA00022516"/>
    </source>
</evidence>
<evidence type="ECO:0000256" key="5">
    <source>
        <dbReference type="ARBA" id="ARBA00022692"/>
    </source>
</evidence>
<sequence length="343" mass="39424">MATESSLSLFDKFPVPTLDRPFGIHLWPYFSKGFEYVVGYPAEDFRFIPGTTPMSTLKETGLFVILYYTIIFGGREIMRNREPFKLRSLFLIHNFYLTAISGILLVLFIEQLLGTVVRRGIFYAICDTGGGWTQPLVVLYYLNYLTKYLELLDTCFLFLKKKPLTFLHCYHHGATAVLCYTQLIGSTAVSWVPITLNLTVHVVMYWYYFQSARGIRIWWKEWITRLQIIQFVIDLGFVYFASWTYFTSTYFQWLPSAGECAGEEFAAFAGIGILSSYLLLFISFYLATYRKDGKRPSGRKATRRMSQAPLPDPHDIIYRKSANSGAKSTSMKPDGSAPRSRKA</sequence>
<comment type="similarity">
    <text evidence="2 12">Belongs to the ELO family.</text>
</comment>
<dbReference type="GO" id="GO:0019367">
    <property type="term" value="P:fatty acid elongation, saturated fatty acid"/>
    <property type="evidence" value="ECO:0007669"/>
    <property type="project" value="TreeGrafter"/>
</dbReference>
<evidence type="ECO:0000256" key="10">
    <source>
        <dbReference type="ARBA" id="ARBA00023160"/>
    </source>
</evidence>
<keyword evidence="9 12" id="KW-0472">Membrane</keyword>
<keyword evidence="4 12" id="KW-0808">Transferase</keyword>
<evidence type="ECO:0000256" key="9">
    <source>
        <dbReference type="ARBA" id="ARBA00023136"/>
    </source>
</evidence>